<dbReference type="AlphaFoldDB" id="A0AAV4LQX7"/>
<dbReference type="EMBL" id="BPLF01000001">
    <property type="protein sequence ID" value="GIX62207.1"/>
    <property type="molecule type" value="Genomic_DNA"/>
</dbReference>
<sequence length="306" mass="34314">MFFGSPCFLSTTKSPKTSREKQPQPNADEARFMLMDSSIPEGTAEVAKFPNPSCIAEGTYYVVANGRLYWLREIQPNVHPVSLFVDNEILNDRTFLATFEFDAIFIFTSLLYLEPDKFVSVPQRIHEVYRSSLDDSQGHKSLEAATLTLWNKNVNNVQERLGYLCDVVHELDAEAPLFKPDQAKFTTMLEYKVQCLEKAVRDSNLMMGAYCQSSETSHQNHVRKHHVSFKEGKLRLFAWSVISTMLNAEARRHLVPSNMTVPDTAATAEAKPSAAPIITSGNKAPKKRKVAMAKGTPSITAFFKAA</sequence>
<evidence type="ECO:0000256" key="1">
    <source>
        <dbReference type="SAM" id="MobiDB-lite"/>
    </source>
</evidence>
<dbReference type="Gene3D" id="1.10.20.120">
    <property type="match status" value="1"/>
</dbReference>
<protein>
    <submittedName>
        <fullName evidence="2">Ribonuclease H2 subunit B, putative</fullName>
    </submittedName>
</protein>
<reference evidence="2 3" key="1">
    <citation type="submission" date="2021-06" db="EMBL/GenBank/DDBJ databases">
        <title>Genome sequence of Babesia caballi.</title>
        <authorList>
            <person name="Yamagishi J."/>
            <person name="Kidaka T."/>
            <person name="Ochi A."/>
        </authorList>
    </citation>
    <scope>NUCLEOTIDE SEQUENCE [LARGE SCALE GENOMIC DNA]</scope>
    <source>
        <strain evidence="2">USDA-D6B2</strain>
    </source>
</reference>
<evidence type="ECO:0000313" key="3">
    <source>
        <dbReference type="Proteomes" id="UP001497744"/>
    </source>
</evidence>
<organism evidence="2 3">
    <name type="scientific">Babesia caballi</name>
    <dbReference type="NCBI Taxonomy" id="5871"/>
    <lineage>
        <taxon>Eukaryota</taxon>
        <taxon>Sar</taxon>
        <taxon>Alveolata</taxon>
        <taxon>Apicomplexa</taxon>
        <taxon>Aconoidasida</taxon>
        <taxon>Piroplasmida</taxon>
        <taxon>Babesiidae</taxon>
        <taxon>Babesia</taxon>
    </lineage>
</organism>
<feature type="region of interest" description="Disordered" evidence="1">
    <location>
        <begin position="1"/>
        <end position="26"/>
    </location>
</feature>
<dbReference type="RefSeq" id="XP_067714276.1">
    <property type="nucleotide sequence ID" value="XM_067858175.1"/>
</dbReference>
<dbReference type="GeneID" id="94193688"/>
<keyword evidence="3" id="KW-1185">Reference proteome</keyword>
<accession>A0AAV4LQX7</accession>
<name>A0AAV4LQX7_BABCB</name>
<proteinExistence type="predicted"/>
<comment type="caution">
    <text evidence="2">The sequence shown here is derived from an EMBL/GenBank/DDBJ whole genome shotgun (WGS) entry which is preliminary data.</text>
</comment>
<gene>
    <name evidence="2" type="ORF">BcabD6B2_16420</name>
</gene>
<evidence type="ECO:0000313" key="2">
    <source>
        <dbReference type="EMBL" id="GIX62207.1"/>
    </source>
</evidence>
<dbReference type="Proteomes" id="UP001497744">
    <property type="component" value="Unassembled WGS sequence"/>
</dbReference>